<dbReference type="AlphaFoldDB" id="A0A0C1RWM5"/>
<dbReference type="EMBL" id="JUFX02000088">
    <property type="protein sequence ID" value="KPH87916.1"/>
    <property type="molecule type" value="Genomic_DNA"/>
</dbReference>
<gene>
    <name evidence="2" type="ORF">GLUCOINTEAF2_0203929</name>
    <name evidence="1" type="ORF">GLUCOINTEAF2_0204031</name>
</gene>
<accession>A0A0C1RWM5</accession>
<reference evidence="1 3" key="1">
    <citation type="submission" date="2015-07" db="EMBL/GenBank/DDBJ databases">
        <title>Draft Genome Sequence of Komagataeibacter intermedius Strain AF2, Isolated from Kombucha Tea.</title>
        <authorList>
            <person name="Santos R.A."/>
            <person name="Berretta A.A."/>
            <person name="Barud H.S."/>
            <person name="Ribeiro S.J."/>
            <person name="Gonzalez-Garcia L.N."/>
            <person name="Zucchi T.D."/>
            <person name="Goldman G.H."/>
            <person name="Riano-Pachon D.M."/>
        </authorList>
    </citation>
    <scope>NUCLEOTIDE SEQUENCE [LARGE SCALE GENOMIC DNA]</scope>
    <source>
        <strain evidence="1 3">AF2</strain>
    </source>
</reference>
<protein>
    <submittedName>
        <fullName evidence="1">Uncharacterized protein</fullName>
    </submittedName>
</protein>
<dbReference type="EMBL" id="JUFX02000060">
    <property type="protein sequence ID" value="KPH88144.1"/>
    <property type="molecule type" value="Genomic_DNA"/>
</dbReference>
<name>A0A0C1RWM5_9PROT</name>
<evidence type="ECO:0000313" key="2">
    <source>
        <dbReference type="EMBL" id="KPH88144.1"/>
    </source>
</evidence>
<sequence>MVILIFSKSISHIKTRELISQRFLSIDVRFL</sequence>
<comment type="caution">
    <text evidence="1">The sequence shown here is derived from an EMBL/GenBank/DDBJ whole genome shotgun (WGS) entry which is preliminary data.</text>
</comment>
<evidence type="ECO:0000313" key="1">
    <source>
        <dbReference type="EMBL" id="KPH87916.1"/>
    </source>
</evidence>
<evidence type="ECO:0000313" key="3">
    <source>
        <dbReference type="Proteomes" id="UP000031553"/>
    </source>
</evidence>
<organism evidence="1 3">
    <name type="scientific">Komagataeibacter intermedius AF2</name>
    <dbReference type="NCBI Taxonomy" id="1458464"/>
    <lineage>
        <taxon>Bacteria</taxon>
        <taxon>Pseudomonadati</taxon>
        <taxon>Pseudomonadota</taxon>
        <taxon>Alphaproteobacteria</taxon>
        <taxon>Acetobacterales</taxon>
        <taxon>Acetobacteraceae</taxon>
        <taxon>Komagataeibacter</taxon>
    </lineage>
</organism>
<dbReference type="Proteomes" id="UP000031553">
    <property type="component" value="Unassembled WGS sequence"/>
</dbReference>
<proteinExistence type="predicted"/>